<evidence type="ECO:0000256" key="1">
    <source>
        <dbReference type="ARBA" id="ARBA00004370"/>
    </source>
</evidence>
<evidence type="ECO:0000256" key="4">
    <source>
        <dbReference type="ARBA" id="ARBA00023136"/>
    </source>
</evidence>
<feature type="domain" description="G-protein coupled receptors family 1 profile" evidence="6">
    <location>
        <begin position="1"/>
        <end position="115"/>
    </location>
</feature>
<dbReference type="Proteomes" id="UP000024635">
    <property type="component" value="Unassembled WGS sequence"/>
</dbReference>
<dbReference type="PROSITE" id="PS50262">
    <property type="entry name" value="G_PROTEIN_RECEP_F1_2"/>
    <property type="match status" value="1"/>
</dbReference>
<feature type="transmembrane region" description="Helical" evidence="5">
    <location>
        <begin position="40"/>
        <end position="57"/>
    </location>
</feature>
<dbReference type="InterPro" id="IPR017452">
    <property type="entry name" value="GPCR_Rhodpsn_7TM"/>
</dbReference>
<evidence type="ECO:0000256" key="3">
    <source>
        <dbReference type="ARBA" id="ARBA00022989"/>
    </source>
</evidence>
<dbReference type="GO" id="GO:0016020">
    <property type="term" value="C:membrane"/>
    <property type="evidence" value="ECO:0007669"/>
    <property type="project" value="UniProtKB-SubCell"/>
</dbReference>
<dbReference type="InterPro" id="IPR019430">
    <property type="entry name" value="7TM_GPCR_serpentine_rcpt_Srx"/>
</dbReference>
<dbReference type="SUPFAM" id="SSF81321">
    <property type="entry name" value="Family A G protein-coupled receptor-like"/>
    <property type="match status" value="1"/>
</dbReference>
<keyword evidence="2 5" id="KW-0812">Transmembrane</keyword>
<dbReference type="AlphaFoldDB" id="A0A016T9D0"/>
<keyword evidence="3 5" id="KW-1133">Transmembrane helix</keyword>
<evidence type="ECO:0000256" key="2">
    <source>
        <dbReference type="ARBA" id="ARBA00022692"/>
    </source>
</evidence>
<protein>
    <recommendedName>
        <fullName evidence="6">G-protein coupled receptors family 1 profile domain-containing protein</fullName>
    </recommendedName>
</protein>
<sequence length="225" mass="26135">MLFWYASIYGQLQLAINRLIAITSPVLYNSIFSPRRTLQMLIFFWTLSFVHIIVYFWDGCDFTFNVPSMVWDYATTSCGEIISFYLDFVHGTTLCIAIIILDTVTFIGIYKQVQKLSGSTTGQHDLNMLRKNVRLYIQACLQAGCFALMICSFHILSRLVKTNWQTFFLTTFVWETAHALDGVIIFMFYESFRKVLCRPSCLQRKNLKGNTITKGTMFSTSRWLF</sequence>
<accession>A0A016T9D0</accession>
<evidence type="ECO:0000313" key="7">
    <source>
        <dbReference type="EMBL" id="EYB99271.1"/>
    </source>
</evidence>
<evidence type="ECO:0000259" key="6">
    <source>
        <dbReference type="PROSITE" id="PS50262"/>
    </source>
</evidence>
<feature type="transmembrane region" description="Helical" evidence="5">
    <location>
        <begin position="167"/>
        <end position="189"/>
    </location>
</feature>
<evidence type="ECO:0000313" key="8">
    <source>
        <dbReference type="Proteomes" id="UP000024635"/>
    </source>
</evidence>
<feature type="transmembrane region" description="Helical" evidence="5">
    <location>
        <begin position="88"/>
        <end position="110"/>
    </location>
</feature>
<comment type="caution">
    <text evidence="7">The sequence shown here is derived from an EMBL/GenBank/DDBJ whole genome shotgun (WGS) entry which is preliminary data.</text>
</comment>
<dbReference type="PANTHER" id="PTHR23017">
    <property type="entry name" value="SERPENTINE RECEPTOR, CLASS X"/>
    <property type="match status" value="1"/>
</dbReference>
<evidence type="ECO:0000256" key="5">
    <source>
        <dbReference type="SAM" id="Phobius"/>
    </source>
</evidence>
<dbReference type="Gene3D" id="1.20.1070.10">
    <property type="entry name" value="Rhodopsin 7-helix transmembrane proteins"/>
    <property type="match status" value="1"/>
</dbReference>
<organism evidence="7 8">
    <name type="scientific">Ancylostoma ceylanicum</name>
    <dbReference type="NCBI Taxonomy" id="53326"/>
    <lineage>
        <taxon>Eukaryota</taxon>
        <taxon>Metazoa</taxon>
        <taxon>Ecdysozoa</taxon>
        <taxon>Nematoda</taxon>
        <taxon>Chromadorea</taxon>
        <taxon>Rhabditida</taxon>
        <taxon>Rhabditina</taxon>
        <taxon>Rhabditomorpha</taxon>
        <taxon>Strongyloidea</taxon>
        <taxon>Ancylostomatidae</taxon>
        <taxon>Ancylostomatinae</taxon>
        <taxon>Ancylostoma</taxon>
    </lineage>
</organism>
<name>A0A016T9D0_9BILA</name>
<dbReference type="CDD" id="cd00637">
    <property type="entry name" value="7tm_classA_rhodopsin-like"/>
    <property type="match status" value="1"/>
</dbReference>
<dbReference type="PANTHER" id="PTHR23017:SF3">
    <property type="entry name" value="G-PROTEIN COUPLED RECEPTORS FAMILY 1 PROFILE DOMAIN-CONTAINING PROTEIN"/>
    <property type="match status" value="1"/>
</dbReference>
<dbReference type="EMBL" id="JARK01001459">
    <property type="protein sequence ID" value="EYB99271.1"/>
    <property type="molecule type" value="Genomic_DNA"/>
</dbReference>
<gene>
    <name evidence="7" type="primary">Acey_s0123.g1112</name>
    <name evidence="7" type="ORF">Y032_0123g1112</name>
</gene>
<keyword evidence="4 5" id="KW-0472">Membrane</keyword>
<keyword evidence="8" id="KW-1185">Reference proteome</keyword>
<comment type="subcellular location">
    <subcellularLocation>
        <location evidence="1">Membrane</location>
    </subcellularLocation>
</comment>
<feature type="transmembrane region" description="Helical" evidence="5">
    <location>
        <begin position="135"/>
        <end position="155"/>
    </location>
</feature>
<dbReference type="Pfam" id="PF10328">
    <property type="entry name" value="7TM_GPCR_Srx"/>
    <property type="match status" value="1"/>
</dbReference>
<dbReference type="OrthoDB" id="5874085at2759"/>
<feature type="transmembrane region" description="Helical" evidence="5">
    <location>
        <begin position="6"/>
        <end position="28"/>
    </location>
</feature>
<reference evidence="8" key="1">
    <citation type="journal article" date="2015" name="Nat. Genet.">
        <title>The genome and transcriptome of the zoonotic hookworm Ancylostoma ceylanicum identify infection-specific gene families.</title>
        <authorList>
            <person name="Schwarz E.M."/>
            <person name="Hu Y."/>
            <person name="Antoshechkin I."/>
            <person name="Miller M.M."/>
            <person name="Sternberg P.W."/>
            <person name="Aroian R.V."/>
        </authorList>
    </citation>
    <scope>NUCLEOTIDE SEQUENCE</scope>
    <source>
        <strain evidence="8">HY135</strain>
    </source>
</reference>
<proteinExistence type="predicted"/>